<evidence type="ECO:0000256" key="1">
    <source>
        <dbReference type="ARBA" id="ARBA00023239"/>
    </source>
</evidence>
<name>A0ABM7YKC5_9BURK</name>
<evidence type="ECO:0000313" key="3">
    <source>
        <dbReference type="EMBL" id="BDI04787.1"/>
    </source>
</evidence>
<keyword evidence="4" id="KW-1185">Reference proteome</keyword>
<dbReference type="InterPro" id="IPR017630">
    <property type="entry name" value="4-oxalocrotonate_decarboxylase"/>
</dbReference>
<dbReference type="PANTHER" id="PTHR30143">
    <property type="entry name" value="ACID HYDRATASE"/>
    <property type="match status" value="1"/>
</dbReference>
<dbReference type="Pfam" id="PF01557">
    <property type="entry name" value="FAA_hydrolase"/>
    <property type="match status" value="1"/>
</dbReference>
<feature type="domain" description="Fumarylacetoacetase-like C-terminal" evidence="2">
    <location>
        <begin position="105"/>
        <end position="276"/>
    </location>
</feature>
<keyword evidence="1" id="KW-0456">Lyase</keyword>
<dbReference type="Gene3D" id="3.90.850.10">
    <property type="entry name" value="Fumarylacetoacetase-like, C-terminal domain"/>
    <property type="match status" value="1"/>
</dbReference>
<dbReference type="PANTHER" id="PTHR30143:SF0">
    <property type="entry name" value="2-KETO-4-PENTENOATE HYDRATASE"/>
    <property type="match status" value="1"/>
</dbReference>
<evidence type="ECO:0000259" key="2">
    <source>
        <dbReference type="Pfam" id="PF01557"/>
    </source>
</evidence>
<dbReference type="InterPro" id="IPR011234">
    <property type="entry name" value="Fumarylacetoacetase-like_C"/>
</dbReference>
<protein>
    <submittedName>
        <fullName evidence="3">2-keto-4-pentenoate hydratase</fullName>
    </submittedName>
</protein>
<evidence type="ECO:0000313" key="4">
    <source>
        <dbReference type="Proteomes" id="UP001057498"/>
    </source>
</evidence>
<accession>A0ABM7YKC5</accession>
<gene>
    <name evidence="3" type="ORF">CATMQ487_17570</name>
</gene>
<dbReference type="SUPFAM" id="SSF56529">
    <property type="entry name" value="FAH"/>
    <property type="match status" value="1"/>
</dbReference>
<dbReference type="InterPro" id="IPR036663">
    <property type="entry name" value="Fumarylacetoacetase_C_sf"/>
</dbReference>
<dbReference type="InterPro" id="IPR050772">
    <property type="entry name" value="Hydratase-Decarb/MhpD_sf"/>
</dbReference>
<reference evidence="3" key="1">
    <citation type="submission" date="2022-04" db="EMBL/GenBank/DDBJ databases">
        <title>Whole genome sequence of Sphaerotilus sp. FB-5.</title>
        <authorList>
            <person name="Takeda M."/>
            <person name="Narihara S."/>
            <person name="Akimoto M."/>
            <person name="Akimoto R."/>
            <person name="Nishiyashiki S."/>
            <person name="Murakami T."/>
        </authorList>
    </citation>
    <scope>NUCLEOTIDE SEQUENCE</scope>
    <source>
        <strain evidence="3">FB-5</strain>
    </source>
</reference>
<dbReference type="EMBL" id="AP025730">
    <property type="protein sequence ID" value="BDI04787.1"/>
    <property type="molecule type" value="Genomic_DNA"/>
</dbReference>
<organism evidence="3 4">
    <name type="scientific">Sphaerotilus microaerophilus</name>
    <dbReference type="NCBI Taxonomy" id="2914710"/>
    <lineage>
        <taxon>Bacteria</taxon>
        <taxon>Pseudomonadati</taxon>
        <taxon>Pseudomonadota</taxon>
        <taxon>Betaproteobacteria</taxon>
        <taxon>Burkholderiales</taxon>
        <taxon>Sphaerotilaceae</taxon>
        <taxon>Sphaerotilus</taxon>
    </lineage>
</organism>
<dbReference type="Proteomes" id="UP001057498">
    <property type="component" value="Chromosome"/>
</dbReference>
<dbReference type="NCBIfam" id="TIGR03218">
    <property type="entry name" value="catechol_dmpH"/>
    <property type="match status" value="1"/>
</dbReference>
<sequence length="278" mass="29197">MNAPEQTSLSAATDMRRTLDAAAVQQLTDRIEAAQTGARAIPKLTDDFPGMTLGDGYAVQLELLRRWRAAGRRQAGWKAGLTSKAKMVQMGVTVPSIGFLLADFARAEGSTVRTDDLVHPRVECEVAFVTKADLAGPDVTRAQVLAATDFVVPAIEVIDSRFSGFKFDLPSVVADNGSSARYVTGGRALRADGLELDCLGVVLEKNGEPVAMGASTAVMGHPADAVALLVKVLHELGETLPAGSFVMSGGITEAIAVKPGDVVCARFQELGSVAVRFA</sequence>
<proteinExistence type="predicted"/>